<feature type="transmembrane region" description="Helical" evidence="6">
    <location>
        <begin position="370"/>
        <end position="399"/>
    </location>
</feature>
<dbReference type="SMART" id="SM00849">
    <property type="entry name" value="Lactamase_B"/>
    <property type="match status" value="1"/>
</dbReference>
<dbReference type="InterPro" id="IPR004797">
    <property type="entry name" value="Competence_ComEC/Rec2"/>
</dbReference>
<dbReference type="InterPro" id="IPR035681">
    <property type="entry name" value="ComA-like_MBL"/>
</dbReference>
<evidence type="ECO:0000259" key="7">
    <source>
        <dbReference type="SMART" id="SM00849"/>
    </source>
</evidence>
<evidence type="ECO:0000256" key="3">
    <source>
        <dbReference type="ARBA" id="ARBA00022692"/>
    </source>
</evidence>
<dbReference type="OrthoDB" id="9761531at2"/>
<dbReference type="InterPro" id="IPR025405">
    <property type="entry name" value="DUF4131"/>
</dbReference>
<dbReference type="PANTHER" id="PTHR30619">
    <property type="entry name" value="DNA INTERNALIZATION/COMPETENCE PROTEIN COMEC/REC2"/>
    <property type="match status" value="1"/>
</dbReference>
<feature type="transmembrane region" description="Helical" evidence="6">
    <location>
        <begin position="270"/>
        <end position="289"/>
    </location>
</feature>
<feature type="transmembrane region" description="Helical" evidence="6">
    <location>
        <begin position="309"/>
        <end position="330"/>
    </location>
</feature>
<gene>
    <name evidence="8" type="ORF">DXA39_03550</name>
</gene>
<evidence type="ECO:0000256" key="5">
    <source>
        <dbReference type="ARBA" id="ARBA00023136"/>
    </source>
</evidence>
<evidence type="ECO:0000313" key="9">
    <source>
        <dbReference type="Proteomes" id="UP000261011"/>
    </source>
</evidence>
<dbReference type="AlphaFoldDB" id="A0A3E2TJW0"/>
<dbReference type="Pfam" id="PF03772">
    <property type="entry name" value="Competence"/>
    <property type="match status" value="1"/>
</dbReference>
<reference evidence="8 9" key="1">
    <citation type="submission" date="2018-08" db="EMBL/GenBank/DDBJ databases">
        <title>A genome reference for cultivated species of the human gut microbiota.</title>
        <authorList>
            <person name="Zou Y."/>
            <person name="Xue W."/>
            <person name="Luo G."/>
        </authorList>
    </citation>
    <scope>NUCLEOTIDE SEQUENCE [LARGE SCALE GENOMIC DNA]</scope>
    <source>
        <strain evidence="8 9">OF01-3</strain>
    </source>
</reference>
<dbReference type="InterPro" id="IPR004477">
    <property type="entry name" value="ComEC_N"/>
</dbReference>
<dbReference type="GO" id="GO:0030420">
    <property type="term" value="P:establishment of competence for transformation"/>
    <property type="evidence" value="ECO:0007669"/>
    <property type="project" value="InterPro"/>
</dbReference>
<dbReference type="InterPro" id="IPR001279">
    <property type="entry name" value="Metallo-B-lactamas"/>
</dbReference>
<sequence length="726" mass="82253">MRKKYFLLLLGLLIGIGLFINFESLNPLYILFGSLTFTMILFLINKNLIIVPLALLLGFNLTLFKFNKYSLKDKNPQKAEITILEKRSSKEGFRYFVDVRTVDSKEKSVLFADDDFDIGDILLVKIIPKIPNRNTNPNLFNYRNYLISKNIASSLEIDKVYARSKSSSLGLKLRNKFYNYAHNLFDHNLSKNSANFAFSVILGENLIQNEDIKDLGLAHILAVSGLHIDMLVAFILFIVNKFNINYKYGYGFALLICLVYGYLISFPFSVIRVLIINLIGFLSFLFQMPEDKLKSLLIAANLILLINPFAFLNAGYVLSFIATSAVYLVYPKLKIYLKDNMLLNRLGFTTSIQLAVLPFIIYYYGKVNLLAVIANFLILPLFTISMYAIFIAIISYPLLKIVLLPVFKLIDYLLASILNLTSILNSISVFAFEFAHPNILVSLYLYVLIVVMLYMKKSNKILLKHFYIVNIFVVIISLLYESVNNEISYSMIDIGQGDAFLINDGGDYYLIDVGGPKYDSYDSGEKILVPYLKSLGIKEINAVFISHEDNDHCGNLPILYNNFKINNLITGPYNTDGLREYHPIAMHKNNRMKLKNGYIECIFEGSMGEENAESLGLLVNIKGVKILSMGDLPKEYEDTLDIKADVLKISHHGSKTSTSKSFVEKVNPKVALISAGRNNRYGHPTKEVLDNLEGVKIYNSQESGMVKIVFGNSTKIESYLKGGYFK</sequence>
<name>A0A3E2TJW0_9FIRM</name>
<evidence type="ECO:0000256" key="4">
    <source>
        <dbReference type="ARBA" id="ARBA00022989"/>
    </source>
</evidence>
<feature type="transmembrane region" description="Helical" evidence="6">
    <location>
        <begin position="462"/>
        <end position="480"/>
    </location>
</feature>
<organism evidence="8 9">
    <name type="scientific">Anaerococcus nagyae</name>
    <dbReference type="NCBI Taxonomy" id="1755241"/>
    <lineage>
        <taxon>Bacteria</taxon>
        <taxon>Bacillati</taxon>
        <taxon>Bacillota</taxon>
        <taxon>Tissierellia</taxon>
        <taxon>Tissierellales</taxon>
        <taxon>Peptoniphilaceae</taxon>
        <taxon>Anaerococcus</taxon>
    </lineage>
</organism>
<keyword evidence="9" id="KW-1185">Reference proteome</keyword>
<dbReference type="GO" id="GO:0005886">
    <property type="term" value="C:plasma membrane"/>
    <property type="evidence" value="ECO:0007669"/>
    <property type="project" value="UniProtKB-SubCell"/>
</dbReference>
<dbReference type="EMBL" id="QVEU01000002">
    <property type="protein sequence ID" value="RGB77301.1"/>
    <property type="molecule type" value="Genomic_DNA"/>
</dbReference>
<dbReference type="Pfam" id="PF13567">
    <property type="entry name" value="DUF4131"/>
    <property type="match status" value="1"/>
</dbReference>
<feature type="transmembrane region" description="Helical" evidence="6">
    <location>
        <begin position="215"/>
        <end position="239"/>
    </location>
</feature>
<dbReference type="InterPro" id="IPR052159">
    <property type="entry name" value="Competence_DNA_uptake"/>
</dbReference>
<evidence type="ECO:0000313" key="8">
    <source>
        <dbReference type="EMBL" id="RGB77301.1"/>
    </source>
</evidence>
<dbReference type="Gene3D" id="3.60.15.10">
    <property type="entry name" value="Ribonuclease Z/Hydroxyacylglutathione hydrolase-like"/>
    <property type="match status" value="1"/>
</dbReference>
<keyword evidence="2" id="KW-1003">Cell membrane</keyword>
<feature type="domain" description="Metallo-beta-lactamase" evidence="7">
    <location>
        <begin position="496"/>
        <end position="677"/>
    </location>
</feature>
<feature type="transmembrane region" description="Helical" evidence="6">
    <location>
        <begin position="342"/>
        <end position="364"/>
    </location>
</feature>
<comment type="subcellular location">
    <subcellularLocation>
        <location evidence="1">Cell membrane</location>
        <topology evidence="1">Multi-pass membrane protein</topology>
    </subcellularLocation>
</comment>
<feature type="transmembrane region" description="Helical" evidence="6">
    <location>
        <begin position="245"/>
        <end position="263"/>
    </location>
</feature>
<dbReference type="SUPFAM" id="SSF56281">
    <property type="entry name" value="Metallo-hydrolase/oxidoreductase"/>
    <property type="match status" value="1"/>
</dbReference>
<keyword evidence="5 6" id="KW-0472">Membrane</keyword>
<accession>A0A3E2TJW0</accession>
<dbReference type="InterPro" id="IPR036866">
    <property type="entry name" value="RibonucZ/Hydroxyglut_hydro"/>
</dbReference>
<dbReference type="Pfam" id="PF00753">
    <property type="entry name" value="Lactamase_B"/>
    <property type="match status" value="1"/>
</dbReference>
<evidence type="ECO:0000256" key="2">
    <source>
        <dbReference type="ARBA" id="ARBA00022475"/>
    </source>
</evidence>
<protein>
    <submittedName>
        <fullName evidence="8">DNA internalization-related competence protein ComEC/Rec2</fullName>
    </submittedName>
</protein>
<dbReference type="CDD" id="cd07731">
    <property type="entry name" value="ComA-like_MBL-fold"/>
    <property type="match status" value="1"/>
</dbReference>
<feature type="transmembrane region" description="Helical" evidence="6">
    <location>
        <begin position="28"/>
        <end position="59"/>
    </location>
</feature>
<dbReference type="PANTHER" id="PTHR30619:SF1">
    <property type="entry name" value="RECOMBINATION PROTEIN 2"/>
    <property type="match status" value="1"/>
</dbReference>
<keyword evidence="4 6" id="KW-1133">Transmembrane helix</keyword>
<comment type="caution">
    <text evidence="8">The sequence shown here is derived from an EMBL/GenBank/DDBJ whole genome shotgun (WGS) entry which is preliminary data.</text>
</comment>
<feature type="transmembrane region" description="Helical" evidence="6">
    <location>
        <begin position="5"/>
        <end position="22"/>
    </location>
</feature>
<keyword evidence="3 6" id="KW-0812">Transmembrane</keyword>
<dbReference type="RefSeq" id="WP_117521052.1">
    <property type="nucleotide sequence ID" value="NZ_QVEU01000002.1"/>
</dbReference>
<dbReference type="NCBIfam" id="TIGR00360">
    <property type="entry name" value="ComEC_N-term"/>
    <property type="match status" value="1"/>
</dbReference>
<evidence type="ECO:0000256" key="1">
    <source>
        <dbReference type="ARBA" id="ARBA00004651"/>
    </source>
</evidence>
<dbReference type="Proteomes" id="UP000261011">
    <property type="component" value="Unassembled WGS sequence"/>
</dbReference>
<proteinExistence type="predicted"/>
<dbReference type="NCBIfam" id="TIGR00361">
    <property type="entry name" value="ComEC_Rec2"/>
    <property type="match status" value="1"/>
</dbReference>
<feature type="transmembrane region" description="Helical" evidence="6">
    <location>
        <begin position="438"/>
        <end position="455"/>
    </location>
</feature>
<evidence type="ECO:0000256" key="6">
    <source>
        <dbReference type="SAM" id="Phobius"/>
    </source>
</evidence>